<gene>
    <name evidence="7" type="ORF">TRFO_17339</name>
</gene>
<sequence length="386" mass="45180">MLIFTLFLLWWEYNEDEFQKVFDDTWNKPLYAVCYSPNCPHCHGLPGRFIMFAKSMAERNDIIYTAIDITNSTACQKLGARFIPYFVFARGTNRKYWLYPQFNCPIRWIEFIEDWGNPKIEKLNLINKSLNHYEKERELIRKTLNGGSTFHLKVPENHSILSKYEDLSKKFRVYNDTFILSENNDLKNSRPEIIVYTSTNCSQTFEVNSSNLNKIVNNYKFSSLHHLDRKEWGKLSKSSNTVIFMNDGELNGTRLELLDQLSNEFCGVAKFGWAIIKDQKAISITLKQNNDIPYIAVINKNNSCQFISNLEEDFDKMKEFISASLGETTKCQKFNVGTSVKNKIRMNWKILTKPSFVYGTVILFLVVITSLVLFFKFYHSQEQKLE</sequence>
<dbReference type="GO" id="GO:0005783">
    <property type="term" value="C:endoplasmic reticulum"/>
    <property type="evidence" value="ECO:0007669"/>
    <property type="project" value="TreeGrafter"/>
</dbReference>
<dbReference type="PANTHER" id="PTHR46426">
    <property type="entry name" value="PROTEIN DISULFIDE-ISOMERASE TMX3"/>
    <property type="match status" value="1"/>
</dbReference>
<evidence type="ECO:0000313" key="7">
    <source>
        <dbReference type="EMBL" id="OHT12722.1"/>
    </source>
</evidence>
<feature type="signal peptide" evidence="6">
    <location>
        <begin position="1"/>
        <end position="16"/>
    </location>
</feature>
<evidence type="ECO:0000256" key="3">
    <source>
        <dbReference type="ARBA" id="ARBA00022989"/>
    </source>
</evidence>
<keyword evidence="8" id="KW-1185">Reference proteome</keyword>
<evidence type="ECO:0008006" key="9">
    <source>
        <dbReference type="Google" id="ProtNLM"/>
    </source>
</evidence>
<dbReference type="PANTHER" id="PTHR46426:SF1">
    <property type="entry name" value="PROTEIN DISULFIDE-ISOMERASE TMX3"/>
    <property type="match status" value="1"/>
</dbReference>
<comment type="subcellular location">
    <subcellularLocation>
        <location evidence="1">Membrane</location>
        <topology evidence="1">Single-pass membrane protein</topology>
    </subcellularLocation>
</comment>
<dbReference type="EMBL" id="MLAK01000557">
    <property type="protein sequence ID" value="OHT12722.1"/>
    <property type="molecule type" value="Genomic_DNA"/>
</dbReference>
<keyword evidence="4 5" id="KW-0472">Membrane</keyword>
<evidence type="ECO:0000256" key="4">
    <source>
        <dbReference type="ARBA" id="ARBA00023136"/>
    </source>
</evidence>
<keyword evidence="6" id="KW-0732">Signal</keyword>
<protein>
    <recommendedName>
        <fullName evidence="9">Thioredoxin domain-containing protein</fullName>
    </recommendedName>
</protein>
<comment type="caution">
    <text evidence="7">The sequence shown here is derived from an EMBL/GenBank/DDBJ whole genome shotgun (WGS) entry which is preliminary data.</text>
</comment>
<dbReference type="GeneID" id="94834231"/>
<dbReference type="VEuPathDB" id="TrichDB:TRFO_17339"/>
<organism evidence="7 8">
    <name type="scientific">Tritrichomonas foetus</name>
    <dbReference type="NCBI Taxonomy" id="1144522"/>
    <lineage>
        <taxon>Eukaryota</taxon>
        <taxon>Metamonada</taxon>
        <taxon>Parabasalia</taxon>
        <taxon>Tritrichomonadida</taxon>
        <taxon>Tritrichomonadidae</taxon>
        <taxon>Tritrichomonas</taxon>
    </lineage>
</organism>
<evidence type="ECO:0000256" key="6">
    <source>
        <dbReference type="SAM" id="SignalP"/>
    </source>
</evidence>
<dbReference type="GO" id="GO:0016020">
    <property type="term" value="C:membrane"/>
    <property type="evidence" value="ECO:0007669"/>
    <property type="project" value="UniProtKB-SubCell"/>
</dbReference>
<keyword evidence="2 5" id="KW-0812">Transmembrane</keyword>
<dbReference type="RefSeq" id="XP_068365858.1">
    <property type="nucleotide sequence ID" value="XM_068499527.1"/>
</dbReference>
<evidence type="ECO:0000256" key="2">
    <source>
        <dbReference type="ARBA" id="ARBA00022692"/>
    </source>
</evidence>
<feature type="chain" id="PRO_5012610944" description="Thioredoxin domain-containing protein" evidence="6">
    <location>
        <begin position="17"/>
        <end position="386"/>
    </location>
</feature>
<dbReference type="Gene3D" id="3.40.30.10">
    <property type="entry name" value="Glutaredoxin"/>
    <property type="match status" value="1"/>
</dbReference>
<dbReference type="InterPro" id="IPR052250">
    <property type="entry name" value="PDI_TMX3"/>
</dbReference>
<accession>A0A1J4KNL5</accession>
<name>A0A1J4KNL5_9EUKA</name>
<feature type="transmembrane region" description="Helical" evidence="5">
    <location>
        <begin position="356"/>
        <end position="378"/>
    </location>
</feature>
<reference evidence="7" key="1">
    <citation type="submission" date="2016-10" db="EMBL/GenBank/DDBJ databases">
        <authorList>
            <person name="Benchimol M."/>
            <person name="Almeida L.G."/>
            <person name="Vasconcelos A.T."/>
            <person name="Perreira-Neves A."/>
            <person name="Rosa I.A."/>
            <person name="Tasca T."/>
            <person name="Bogo M.R."/>
            <person name="de Souza W."/>
        </authorList>
    </citation>
    <scope>NUCLEOTIDE SEQUENCE [LARGE SCALE GENOMIC DNA]</scope>
    <source>
        <strain evidence="7">K</strain>
    </source>
</reference>
<dbReference type="InterPro" id="IPR036249">
    <property type="entry name" value="Thioredoxin-like_sf"/>
</dbReference>
<dbReference type="AlphaFoldDB" id="A0A1J4KNL5"/>
<evidence type="ECO:0000313" key="8">
    <source>
        <dbReference type="Proteomes" id="UP000179807"/>
    </source>
</evidence>
<keyword evidence="3 5" id="KW-1133">Transmembrane helix</keyword>
<evidence type="ECO:0000256" key="1">
    <source>
        <dbReference type="ARBA" id="ARBA00004167"/>
    </source>
</evidence>
<evidence type="ECO:0000256" key="5">
    <source>
        <dbReference type="SAM" id="Phobius"/>
    </source>
</evidence>
<dbReference type="SUPFAM" id="SSF52833">
    <property type="entry name" value="Thioredoxin-like"/>
    <property type="match status" value="1"/>
</dbReference>
<proteinExistence type="predicted"/>
<dbReference type="CDD" id="cd02961">
    <property type="entry name" value="PDI_a_family"/>
    <property type="match status" value="1"/>
</dbReference>
<dbReference type="Proteomes" id="UP000179807">
    <property type="component" value="Unassembled WGS sequence"/>
</dbReference>